<dbReference type="EMBL" id="MK962626">
    <property type="protein sequence ID" value="QDH83750.1"/>
    <property type="molecule type" value="Genomic_DNA"/>
</dbReference>
<evidence type="ECO:0000313" key="2">
    <source>
        <dbReference type="Proteomes" id="UP000315683"/>
    </source>
</evidence>
<reference evidence="1 2" key="1">
    <citation type="submission" date="2019-05" db="EMBL/GenBank/DDBJ databases">
        <title>Complete genome sequence of sixteen phages from Abidjan, cote d'Ivoire, isolated on a single strain of Achromobacter xylosoxidans.</title>
        <authorList>
            <person name="Essoh C."/>
            <person name="Vernadet J.-P."/>
            <person name="Vergnaud G."/>
            <person name="Pourcel C."/>
        </authorList>
    </citation>
    <scope>NUCLEOTIDE SEQUENCE [LARGE SCALE GENOMIC DNA]</scope>
</reference>
<proteinExistence type="predicted"/>
<name>A0A514CTH0_9CAUD</name>
<accession>A0A514CTH0</accession>
<gene>
    <name evidence="1" type="ORF">Axy04_016</name>
</gene>
<dbReference type="InterPro" id="IPR043502">
    <property type="entry name" value="DNA/RNA_pol_sf"/>
</dbReference>
<dbReference type="SUPFAM" id="SSF56672">
    <property type="entry name" value="DNA/RNA polymerases"/>
    <property type="match status" value="1"/>
</dbReference>
<keyword evidence="2" id="KW-1185">Reference proteome</keyword>
<protein>
    <submittedName>
        <fullName evidence="1">Putative RNA polymerase</fullName>
    </submittedName>
</protein>
<organism evidence="1 2">
    <name type="scientific">Achromobacter phage vB_AxyP_19-32_Axy04</name>
    <dbReference type="NCBI Taxonomy" id="2591039"/>
    <lineage>
        <taxon>Viruses</taxon>
        <taxon>Duplodnaviria</taxon>
        <taxon>Heunggongvirae</taxon>
        <taxon>Uroviricota</taxon>
        <taxon>Caudoviricetes</taxon>
        <taxon>Schitoviridae</taxon>
        <taxon>Rothmandenesvirinae</taxon>
        <taxon>Dongdastvirus</taxon>
        <taxon>Dongdastvirus Axy04</taxon>
    </lineage>
</organism>
<evidence type="ECO:0000313" key="1">
    <source>
        <dbReference type="EMBL" id="QDH83750.1"/>
    </source>
</evidence>
<sequence>MNQDAQAVQMQGHELQKQLEREYSNNQLMRRMRKEFTDCKSPDFVAYFEHKQWDVDFCIDAMVQIALHKRADLPTMIGTLRHHCATAQDVANGLLNLAIADIMDWVPELEIFVVKFGISEDVQHEIDKYQYPLPMVVEPKHLKNNLSSGYLTTNGSLILKKNHTDDDVCLDHINRMNRVRLSINPDTVLMVQNKWKGLDKIKDGETHEDFEKRKRAFEKYQRTAYEVMDILYAAGNEFFLTHKYDKRGRTYAQGYHVNYQGTPWNKAVLEFADKEFIE</sequence>
<dbReference type="Proteomes" id="UP000315683">
    <property type="component" value="Segment"/>
</dbReference>